<dbReference type="InterPro" id="IPR020846">
    <property type="entry name" value="MFS_dom"/>
</dbReference>
<dbReference type="InterPro" id="IPR011701">
    <property type="entry name" value="MFS"/>
</dbReference>
<feature type="transmembrane region" description="Helical" evidence="7">
    <location>
        <begin position="144"/>
        <end position="166"/>
    </location>
</feature>
<dbReference type="PROSITE" id="PS00217">
    <property type="entry name" value="SUGAR_TRANSPORT_2"/>
    <property type="match status" value="1"/>
</dbReference>
<dbReference type="Proteomes" id="UP000274033">
    <property type="component" value="Unassembled WGS sequence"/>
</dbReference>
<dbReference type="GO" id="GO:0005886">
    <property type="term" value="C:plasma membrane"/>
    <property type="evidence" value="ECO:0007669"/>
    <property type="project" value="UniProtKB-SubCell"/>
</dbReference>
<dbReference type="Pfam" id="PF07690">
    <property type="entry name" value="MFS_1"/>
    <property type="match status" value="1"/>
</dbReference>
<accession>A0A3N9UMQ9</accession>
<feature type="transmembrane region" description="Helical" evidence="7">
    <location>
        <begin position="318"/>
        <end position="342"/>
    </location>
</feature>
<feature type="domain" description="Major facilitator superfamily (MFS) profile" evidence="8">
    <location>
        <begin position="20"/>
        <end position="407"/>
    </location>
</feature>
<feature type="transmembrane region" description="Helical" evidence="7">
    <location>
        <begin position="86"/>
        <end position="104"/>
    </location>
</feature>
<evidence type="ECO:0000256" key="3">
    <source>
        <dbReference type="ARBA" id="ARBA00022692"/>
    </source>
</evidence>
<dbReference type="SUPFAM" id="SSF103473">
    <property type="entry name" value="MFS general substrate transporter"/>
    <property type="match status" value="1"/>
</dbReference>
<feature type="transmembrane region" description="Helical" evidence="7">
    <location>
        <begin position="110"/>
        <end position="132"/>
    </location>
</feature>
<feature type="transmembrane region" description="Helical" evidence="7">
    <location>
        <begin position="55"/>
        <end position="77"/>
    </location>
</feature>
<dbReference type="InterPro" id="IPR036259">
    <property type="entry name" value="MFS_trans_sf"/>
</dbReference>
<keyword evidence="2" id="KW-0813">Transport</keyword>
<evidence type="ECO:0000256" key="6">
    <source>
        <dbReference type="SAM" id="MobiDB-lite"/>
    </source>
</evidence>
<gene>
    <name evidence="9" type="ORF">EBB45_14490</name>
</gene>
<keyword evidence="5 7" id="KW-0472">Membrane</keyword>
<feature type="transmembrane region" description="Helical" evidence="7">
    <location>
        <begin position="385"/>
        <end position="403"/>
    </location>
</feature>
<keyword evidence="4 7" id="KW-1133">Transmembrane helix</keyword>
<reference evidence="9 10" key="1">
    <citation type="journal article" date="2013" name="J. Microbiol.">
        <title>Lysinibacillus chungkukjangi sp. nov., isolated from Chungkukjang, Korean fermented soybean food.</title>
        <authorList>
            <person name="Kim S.J."/>
            <person name="Jang Y.H."/>
            <person name="Hamada M."/>
            <person name="Ahn J.H."/>
            <person name="Weon H.Y."/>
            <person name="Suzuki K."/>
            <person name="Whang K.S."/>
            <person name="Kwon S.W."/>
        </authorList>
    </citation>
    <scope>NUCLEOTIDE SEQUENCE [LARGE SCALE GENOMIC DNA]</scope>
    <source>
        <strain evidence="9 10">MCCC 1A12701</strain>
    </source>
</reference>
<dbReference type="RefSeq" id="WP_124765968.1">
    <property type="nucleotide sequence ID" value="NZ_JAFBDY010000027.1"/>
</dbReference>
<dbReference type="AlphaFoldDB" id="A0A3N9UMQ9"/>
<dbReference type="Gene3D" id="1.20.1250.20">
    <property type="entry name" value="MFS general substrate transporter like domains"/>
    <property type="match status" value="2"/>
</dbReference>
<dbReference type="PANTHER" id="PTHR23508">
    <property type="entry name" value="CARBOXYLIC ACID TRANSPORTER PROTEIN HOMOLOG"/>
    <property type="match status" value="1"/>
</dbReference>
<feature type="transmembrane region" description="Helical" evidence="7">
    <location>
        <begin position="172"/>
        <end position="189"/>
    </location>
</feature>
<dbReference type="PROSITE" id="PS50850">
    <property type="entry name" value="MFS"/>
    <property type="match status" value="1"/>
</dbReference>
<feature type="transmembrane region" description="Helical" evidence="7">
    <location>
        <begin position="354"/>
        <end position="379"/>
    </location>
</feature>
<feature type="transmembrane region" description="Helical" evidence="7">
    <location>
        <begin position="223"/>
        <end position="244"/>
    </location>
</feature>
<dbReference type="PANTHER" id="PTHR23508:SF10">
    <property type="entry name" value="CARBOXYLIC ACID TRANSPORTER PROTEIN HOMOLOG"/>
    <property type="match status" value="1"/>
</dbReference>
<evidence type="ECO:0000256" key="7">
    <source>
        <dbReference type="SAM" id="Phobius"/>
    </source>
</evidence>
<feature type="transmembrane region" description="Helical" evidence="7">
    <location>
        <begin position="294"/>
        <end position="312"/>
    </location>
</feature>
<dbReference type="OrthoDB" id="9787026at2"/>
<evidence type="ECO:0000313" key="10">
    <source>
        <dbReference type="Proteomes" id="UP000274033"/>
    </source>
</evidence>
<feature type="transmembrane region" description="Helical" evidence="7">
    <location>
        <begin position="20"/>
        <end position="43"/>
    </location>
</feature>
<dbReference type="InterPro" id="IPR005829">
    <property type="entry name" value="Sugar_transporter_CS"/>
</dbReference>
<comment type="subcellular location">
    <subcellularLocation>
        <location evidence="1">Cell membrane</location>
        <topology evidence="1">Multi-pass membrane protein</topology>
    </subcellularLocation>
</comment>
<evidence type="ECO:0000313" key="9">
    <source>
        <dbReference type="EMBL" id="RQW73782.1"/>
    </source>
</evidence>
<evidence type="ECO:0000259" key="8">
    <source>
        <dbReference type="PROSITE" id="PS50850"/>
    </source>
</evidence>
<evidence type="ECO:0000256" key="1">
    <source>
        <dbReference type="ARBA" id="ARBA00004651"/>
    </source>
</evidence>
<name>A0A3N9UMQ9_9BACI</name>
<feature type="transmembrane region" description="Helical" evidence="7">
    <location>
        <begin position="264"/>
        <end position="282"/>
    </location>
</feature>
<keyword evidence="3 7" id="KW-0812">Transmembrane</keyword>
<evidence type="ECO:0000256" key="5">
    <source>
        <dbReference type="ARBA" id="ARBA00023136"/>
    </source>
</evidence>
<keyword evidence="10" id="KW-1185">Reference proteome</keyword>
<feature type="compositionally biased region" description="Basic and acidic residues" evidence="6">
    <location>
        <begin position="413"/>
        <end position="425"/>
    </location>
</feature>
<dbReference type="GO" id="GO:0046943">
    <property type="term" value="F:carboxylic acid transmembrane transporter activity"/>
    <property type="evidence" value="ECO:0007669"/>
    <property type="project" value="TreeGrafter"/>
</dbReference>
<dbReference type="EMBL" id="RRCT01000015">
    <property type="protein sequence ID" value="RQW73782.1"/>
    <property type="molecule type" value="Genomic_DNA"/>
</dbReference>
<sequence>MSSTTVPTQDEKMDKSKLKVFFGAYIGWIFDYYEVFLLSFLVIPMASALSLSTAQVASVFSVQLAFLAVGGVVFGYLGDKIGRKKILILTLVIFCLATLMRGFSFNYEWLIVWTAVAGFGLGGEYGAAQALVSETVPSKQRGFWSSMLYGGAYIGIFLGASVGGFLLPVIGWRWTFILSAFPILFALYLRKDVEESQVWEKEVLEKKDVQKVKLTEKYGLRRFWKPFAIALIAAVLQYFAYYGITNFLPTYLVKYEGFEMGTAGWWLFFTAFAGLVGSFIAGYTTDKWGRRITLCYLGVVAALGGLILYLTWSSLISSFLILIPMFLLYFGSNGASVFGSLFSEIFPTDVRATGISWALQIGRGLSAIPPLITAAVFPVYGYKPIILGGAALFLLLAIWAWVFPETKNKDLFKEDESNEGEKSEVEPELTPNT</sequence>
<organism evidence="9 10">
    <name type="scientific">Lysinibacillus composti</name>
    <dbReference type="NCBI Taxonomy" id="720633"/>
    <lineage>
        <taxon>Bacteria</taxon>
        <taxon>Bacillati</taxon>
        <taxon>Bacillota</taxon>
        <taxon>Bacilli</taxon>
        <taxon>Bacillales</taxon>
        <taxon>Bacillaceae</taxon>
        <taxon>Lysinibacillus</taxon>
    </lineage>
</organism>
<evidence type="ECO:0000256" key="4">
    <source>
        <dbReference type="ARBA" id="ARBA00022989"/>
    </source>
</evidence>
<protein>
    <submittedName>
        <fullName evidence="9">MFS transporter</fullName>
    </submittedName>
</protein>
<evidence type="ECO:0000256" key="2">
    <source>
        <dbReference type="ARBA" id="ARBA00022448"/>
    </source>
</evidence>
<dbReference type="CDD" id="cd17316">
    <property type="entry name" value="MFS_SV2_like"/>
    <property type="match status" value="1"/>
</dbReference>
<feature type="region of interest" description="Disordered" evidence="6">
    <location>
        <begin position="413"/>
        <end position="433"/>
    </location>
</feature>
<comment type="caution">
    <text evidence="9">The sequence shown here is derived from an EMBL/GenBank/DDBJ whole genome shotgun (WGS) entry which is preliminary data.</text>
</comment>
<proteinExistence type="predicted"/>